<name>A0A8J3BU61_9ACTN</name>
<gene>
    <name evidence="2" type="ORF">GCM10010124_32360</name>
</gene>
<evidence type="ECO:0000313" key="3">
    <source>
        <dbReference type="Proteomes" id="UP000662200"/>
    </source>
</evidence>
<accession>A0A8J3BU61</accession>
<dbReference type="SMART" id="SM00332">
    <property type="entry name" value="PP2Cc"/>
    <property type="match status" value="1"/>
</dbReference>
<organism evidence="2 3">
    <name type="scientific">Pilimelia terevasa</name>
    <dbReference type="NCBI Taxonomy" id="53372"/>
    <lineage>
        <taxon>Bacteria</taxon>
        <taxon>Bacillati</taxon>
        <taxon>Actinomycetota</taxon>
        <taxon>Actinomycetes</taxon>
        <taxon>Micromonosporales</taxon>
        <taxon>Micromonosporaceae</taxon>
        <taxon>Pilimelia</taxon>
    </lineage>
</organism>
<dbReference type="PROSITE" id="PS51746">
    <property type="entry name" value="PPM_2"/>
    <property type="match status" value="1"/>
</dbReference>
<evidence type="ECO:0000259" key="1">
    <source>
        <dbReference type="PROSITE" id="PS51746"/>
    </source>
</evidence>
<dbReference type="AlphaFoldDB" id="A0A8J3BU61"/>
<reference evidence="2" key="1">
    <citation type="journal article" date="2014" name="Int. J. Syst. Evol. Microbiol.">
        <title>Complete genome sequence of Corynebacterium casei LMG S-19264T (=DSM 44701T), isolated from a smear-ripened cheese.</title>
        <authorList>
            <consortium name="US DOE Joint Genome Institute (JGI-PGF)"/>
            <person name="Walter F."/>
            <person name="Albersmeier A."/>
            <person name="Kalinowski J."/>
            <person name="Ruckert C."/>
        </authorList>
    </citation>
    <scope>NUCLEOTIDE SEQUENCE</scope>
    <source>
        <strain evidence="2">JCM 3091</strain>
    </source>
</reference>
<evidence type="ECO:0000313" key="2">
    <source>
        <dbReference type="EMBL" id="GGK37186.1"/>
    </source>
</evidence>
<proteinExistence type="predicted"/>
<dbReference type="SMART" id="SM00331">
    <property type="entry name" value="PP2C_SIG"/>
    <property type="match status" value="1"/>
</dbReference>
<keyword evidence="3" id="KW-1185">Reference proteome</keyword>
<dbReference type="Pfam" id="PF13672">
    <property type="entry name" value="PP2C_2"/>
    <property type="match status" value="1"/>
</dbReference>
<comment type="caution">
    <text evidence="2">The sequence shown here is derived from an EMBL/GenBank/DDBJ whole genome shotgun (WGS) entry which is preliminary data.</text>
</comment>
<dbReference type="Proteomes" id="UP000662200">
    <property type="component" value="Unassembled WGS sequence"/>
</dbReference>
<sequence>MRTAMVSDLGRRRGNNEDAAYAGHRLLAVADGMGGLPAGELASDIAIRSLRDADDLHGTDADLTGALRVRIDAANEAIRAAVSADPMRHGMGTTVTALLIDGPRAGLLHIGDSRCYQWRDGNLRQLTPDHTYVQALVDQGVLTREQAREHPQKALVTQALQGEVIAPFIGEFDVYVGDRYLLCSDGLTDVVEDARIASALEEIADPADCAAHLVELALAGGGPDNITIVIADL</sequence>
<protein>
    <recommendedName>
        <fullName evidence="1">PPM-type phosphatase domain-containing protein</fullName>
    </recommendedName>
</protein>
<dbReference type="SUPFAM" id="SSF81606">
    <property type="entry name" value="PP2C-like"/>
    <property type="match status" value="1"/>
</dbReference>
<dbReference type="EMBL" id="BMQC01000012">
    <property type="protein sequence ID" value="GGK37186.1"/>
    <property type="molecule type" value="Genomic_DNA"/>
</dbReference>
<feature type="domain" description="PPM-type phosphatase" evidence="1">
    <location>
        <begin position="2"/>
        <end position="233"/>
    </location>
</feature>
<dbReference type="CDD" id="cd00143">
    <property type="entry name" value="PP2Cc"/>
    <property type="match status" value="1"/>
</dbReference>
<dbReference type="InterPro" id="IPR001932">
    <property type="entry name" value="PPM-type_phosphatase-like_dom"/>
</dbReference>
<dbReference type="Gene3D" id="3.60.40.10">
    <property type="entry name" value="PPM-type phosphatase domain"/>
    <property type="match status" value="1"/>
</dbReference>
<dbReference type="InterPro" id="IPR036457">
    <property type="entry name" value="PPM-type-like_dom_sf"/>
</dbReference>
<reference evidence="2" key="2">
    <citation type="submission" date="2020-09" db="EMBL/GenBank/DDBJ databases">
        <authorList>
            <person name="Sun Q."/>
            <person name="Ohkuma M."/>
        </authorList>
    </citation>
    <scope>NUCLEOTIDE SEQUENCE</scope>
    <source>
        <strain evidence="2">JCM 3091</strain>
    </source>
</reference>